<evidence type="ECO:0000313" key="1">
    <source>
        <dbReference type="EMBL" id="KIK96760.1"/>
    </source>
</evidence>
<keyword evidence="2" id="KW-1185">Reference proteome</keyword>
<evidence type="ECO:0000313" key="2">
    <source>
        <dbReference type="Proteomes" id="UP000054538"/>
    </source>
</evidence>
<protein>
    <submittedName>
        <fullName evidence="1">Uncharacterized protein</fullName>
    </submittedName>
</protein>
<proteinExistence type="predicted"/>
<dbReference type="AlphaFoldDB" id="A0A0D0EAN5"/>
<dbReference type="InParanoid" id="A0A0D0EAN5"/>
<dbReference type="HOGENOM" id="CLU_2671761_0_0_1"/>
<reference evidence="1 2" key="1">
    <citation type="submission" date="2014-04" db="EMBL/GenBank/DDBJ databases">
        <authorList>
            <consortium name="DOE Joint Genome Institute"/>
            <person name="Kuo A."/>
            <person name="Kohler A."/>
            <person name="Jargeat P."/>
            <person name="Nagy L.G."/>
            <person name="Floudas D."/>
            <person name="Copeland A."/>
            <person name="Barry K.W."/>
            <person name="Cichocki N."/>
            <person name="Veneault-Fourrey C."/>
            <person name="LaButti K."/>
            <person name="Lindquist E.A."/>
            <person name="Lipzen A."/>
            <person name="Lundell T."/>
            <person name="Morin E."/>
            <person name="Murat C."/>
            <person name="Sun H."/>
            <person name="Tunlid A."/>
            <person name="Henrissat B."/>
            <person name="Grigoriev I.V."/>
            <person name="Hibbett D.S."/>
            <person name="Martin F."/>
            <person name="Nordberg H.P."/>
            <person name="Cantor M.N."/>
            <person name="Hua S.X."/>
        </authorList>
    </citation>
    <scope>NUCLEOTIDE SEQUENCE [LARGE SCALE GENOMIC DNA]</scope>
    <source>
        <strain evidence="1 2">Ve08.2h10</strain>
    </source>
</reference>
<reference evidence="2" key="2">
    <citation type="submission" date="2015-01" db="EMBL/GenBank/DDBJ databases">
        <title>Evolutionary Origins and Diversification of the Mycorrhizal Mutualists.</title>
        <authorList>
            <consortium name="DOE Joint Genome Institute"/>
            <consortium name="Mycorrhizal Genomics Consortium"/>
            <person name="Kohler A."/>
            <person name="Kuo A."/>
            <person name="Nagy L.G."/>
            <person name="Floudas D."/>
            <person name="Copeland A."/>
            <person name="Barry K.W."/>
            <person name="Cichocki N."/>
            <person name="Veneault-Fourrey C."/>
            <person name="LaButti K."/>
            <person name="Lindquist E.A."/>
            <person name="Lipzen A."/>
            <person name="Lundell T."/>
            <person name="Morin E."/>
            <person name="Murat C."/>
            <person name="Riley R."/>
            <person name="Ohm R."/>
            <person name="Sun H."/>
            <person name="Tunlid A."/>
            <person name="Henrissat B."/>
            <person name="Grigoriev I.V."/>
            <person name="Hibbett D.S."/>
            <person name="Martin F."/>
        </authorList>
    </citation>
    <scope>NUCLEOTIDE SEQUENCE [LARGE SCALE GENOMIC DNA]</scope>
    <source>
        <strain evidence="2">Ve08.2h10</strain>
    </source>
</reference>
<sequence>MTHNKAVDCPANMNGERSLALSEKCANIKMTTTYQDVRLPSSEKGLDLLLAGERIRRNSQQLTEGRVVFETAGGQ</sequence>
<organism evidence="1 2">
    <name type="scientific">Paxillus rubicundulus Ve08.2h10</name>
    <dbReference type="NCBI Taxonomy" id="930991"/>
    <lineage>
        <taxon>Eukaryota</taxon>
        <taxon>Fungi</taxon>
        <taxon>Dikarya</taxon>
        <taxon>Basidiomycota</taxon>
        <taxon>Agaricomycotina</taxon>
        <taxon>Agaricomycetes</taxon>
        <taxon>Agaricomycetidae</taxon>
        <taxon>Boletales</taxon>
        <taxon>Paxilineae</taxon>
        <taxon>Paxillaceae</taxon>
        <taxon>Paxillus</taxon>
    </lineage>
</organism>
<dbReference type="Proteomes" id="UP000054538">
    <property type="component" value="Unassembled WGS sequence"/>
</dbReference>
<name>A0A0D0EAN5_9AGAM</name>
<gene>
    <name evidence="1" type="ORF">PAXRUDRAFT_825615</name>
</gene>
<accession>A0A0D0EAN5</accession>
<dbReference type="EMBL" id="KN824970">
    <property type="protein sequence ID" value="KIK96760.1"/>
    <property type="molecule type" value="Genomic_DNA"/>
</dbReference>